<dbReference type="EMBL" id="SPUH01000001">
    <property type="protein sequence ID" value="TKS53376.1"/>
    <property type="molecule type" value="Genomic_DNA"/>
</dbReference>
<reference evidence="1 2" key="1">
    <citation type="submission" date="2019-01" db="EMBL/GenBank/DDBJ databases">
        <authorList>
            <person name="Zhang S."/>
        </authorList>
    </citation>
    <scope>NUCLEOTIDE SEQUENCE [LARGE SCALE GENOMIC DNA]</scope>
    <source>
        <strain evidence="1 2">1626</strain>
    </source>
</reference>
<dbReference type="Proteomes" id="UP000298681">
    <property type="component" value="Unassembled WGS sequence"/>
</dbReference>
<dbReference type="OrthoDB" id="670562at2"/>
<keyword evidence="2" id="KW-1185">Reference proteome</keyword>
<evidence type="ECO:0000313" key="2">
    <source>
        <dbReference type="Proteomes" id="UP000298681"/>
    </source>
</evidence>
<dbReference type="AlphaFoldDB" id="A0A4Z1R354"/>
<proteinExistence type="predicted"/>
<organism evidence="1 2">
    <name type="scientific">Luteimonas yindakuii</name>
    <dbReference type="NCBI Taxonomy" id="2565782"/>
    <lineage>
        <taxon>Bacteria</taxon>
        <taxon>Pseudomonadati</taxon>
        <taxon>Pseudomonadota</taxon>
        <taxon>Gammaproteobacteria</taxon>
        <taxon>Lysobacterales</taxon>
        <taxon>Lysobacteraceae</taxon>
        <taxon>Luteimonas</taxon>
    </lineage>
</organism>
<dbReference type="RefSeq" id="WP_134672762.1">
    <property type="nucleotide sequence ID" value="NZ_CP039383.2"/>
</dbReference>
<sequence>MSTQAMLLLCAVHSAALGVFHLCFWRLFDWNRQLAQLDRANRAIVQILNLRLTFVFFAVAALCLLYPDALASTPLGRALLVVMMLFWVGRTIEQFVFLRGLRHPAVHALTAVFVLGAVLFALPLWLVPPAG</sequence>
<protein>
    <submittedName>
        <fullName evidence="1">Uncharacterized protein</fullName>
    </submittedName>
</protein>
<evidence type="ECO:0000313" key="1">
    <source>
        <dbReference type="EMBL" id="TKS53376.1"/>
    </source>
</evidence>
<gene>
    <name evidence="1" type="ORF">E4582_00385</name>
</gene>
<name>A0A4Z1R354_9GAMM</name>
<comment type="caution">
    <text evidence="1">The sequence shown here is derived from an EMBL/GenBank/DDBJ whole genome shotgun (WGS) entry which is preliminary data.</text>
</comment>
<accession>A0A4Z1R354</accession>